<dbReference type="PRINTS" id="PR00722">
    <property type="entry name" value="CHYMOTRYPSIN"/>
</dbReference>
<dbReference type="PROSITE" id="PS00134">
    <property type="entry name" value="TRYPSIN_HIS"/>
    <property type="match status" value="1"/>
</dbReference>
<reference evidence="4 5" key="1">
    <citation type="submission" date="2020-08" db="EMBL/GenBank/DDBJ databases">
        <title>Genomic Encyclopedia of Type Strains, Phase IV (KMG-IV): sequencing the most valuable type-strain genomes for metagenomic binning, comparative biology and taxonomic classification.</title>
        <authorList>
            <person name="Goeker M."/>
        </authorList>
    </citation>
    <scope>NUCLEOTIDE SEQUENCE [LARGE SCALE GENOMIC DNA]</scope>
    <source>
        <strain evidence="4 5">DSM 101064</strain>
    </source>
</reference>
<dbReference type="PANTHER" id="PTHR15462">
    <property type="entry name" value="SERINE PROTEASE"/>
    <property type="match status" value="1"/>
</dbReference>
<name>A0A7W9BLA2_9RHOB</name>
<accession>A0A7W9BLA2</accession>
<feature type="domain" description="Peptidase S1" evidence="3">
    <location>
        <begin position="16"/>
        <end position="237"/>
    </location>
</feature>
<dbReference type="GO" id="GO:0004252">
    <property type="term" value="F:serine-type endopeptidase activity"/>
    <property type="evidence" value="ECO:0007669"/>
    <property type="project" value="InterPro"/>
</dbReference>
<dbReference type="InterPro" id="IPR009003">
    <property type="entry name" value="Peptidase_S1_PA"/>
</dbReference>
<sequence length="270" mass="28637">MIRRIFLATAIALAAVTASAQNATELVTLDSRQDSQGWEAVGRLNIDNSGFCTAALIRDRLLLTAAHCVYDSNNELISADKLVFQAGLRNGRAAATRNIIRIVAHPDYVPDGPTARVDGVRHDIAVLELSQPIRYSGIQPFPIAARPFAGDEVAIVSYGKNRAEAPSLQESCTILGRQSGALVMDCDVESGSSGSPVFRIQNGRAQIVSVVSAVAESSGNKISLGTSLQEPLQVLLAEFAARGPAKPGGEQRLIQIGERNDTGAKFISSN</sequence>
<dbReference type="RefSeq" id="WP_183529025.1">
    <property type="nucleotide sequence ID" value="NZ_JACIJM010000005.1"/>
</dbReference>
<dbReference type="Proteomes" id="UP000535415">
    <property type="component" value="Unassembled WGS sequence"/>
</dbReference>
<dbReference type="EMBL" id="JACIJM010000005">
    <property type="protein sequence ID" value="MBB5722613.1"/>
    <property type="molecule type" value="Genomic_DNA"/>
</dbReference>
<evidence type="ECO:0000256" key="2">
    <source>
        <dbReference type="SAM" id="SignalP"/>
    </source>
</evidence>
<dbReference type="PANTHER" id="PTHR15462:SF8">
    <property type="entry name" value="SERINE PROTEASE"/>
    <property type="match status" value="1"/>
</dbReference>
<evidence type="ECO:0000313" key="5">
    <source>
        <dbReference type="Proteomes" id="UP000535415"/>
    </source>
</evidence>
<gene>
    <name evidence="4" type="ORF">FHS72_002239</name>
</gene>
<keyword evidence="5" id="KW-1185">Reference proteome</keyword>
<evidence type="ECO:0000259" key="3">
    <source>
        <dbReference type="PROSITE" id="PS50240"/>
    </source>
</evidence>
<protein>
    <submittedName>
        <fullName evidence="4">V8-like Glu-specific endopeptidase</fullName>
    </submittedName>
</protein>
<evidence type="ECO:0000256" key="1">
    <source>
        <dbReference type="ARBA" id="ARBA00022729"/>
    </source>
</evidence>
<dbReference type="GO" id="GO:0006508">
    <property type="term" value="P:proteolysis"/>
    <property type="evidence" value="ECO:0007669"/>
    <property type="project" value="InterPro"/>
</dbReference>
<organism evidence="4 5">
    <name type="scientific">Yoonia ponticola</name>
    <dbReference type="NCBI Taxonomy" id="1524255"/>
    <lineage>
        <taxon>Bacteria</taxon>
        <taxon>Pseudomonadati</taxon>
        <taxon>Pseudomonadota</taxon>
        <taxon>Alphaproteobacteria</taxon>
        <taxon>Rhodobacterales</taxon>
        <taxon>Paracoccaceae</taxon>
        <taxon>Yoonia</taxon>
    </lineage>
</organism>
<dbReference type="InterPro" id="IPR043504">
    <property type="entry name" value="Peptidase_S1_PA_chymotrypsin"/>
</dbReference>
<proteinExistence type="predicted"/>
<dbReference type="InterPro" id="IPR001254">
    <property type="entry name" value="Trypsin_dom"/>
</dbReference>
<dbReference type="InterPro" id="IPR001314">
    <property type="entry name" value="Peptidase_S1A"/>
</dbReference>
<dbReference type="SMART" id="SM00020">
    <property type="entry name" value="Tryp_SPc"/>
    <property type="match status" value="1"/>
</dbReference>
<dbReference type="InterPro" id="IPR050966">
    <property type="entry name" value="Glutamyl_endopeptidase"/>
</dbReference>
<dbReference type="AlphaFoldDB" id="A0A7W9BLA2"/>
<keyword evidence="1 2" id="KW-0732">Signal</keyword>
<dbReference type="Pfam" id="PF00089">
    <property type="entry name" value="Trypsin"/>
    <property type="match status" value="1"/>
</dbReference>
<dbReference type="SUPFAM" id="SSF50494">
    <property type="entry name" value="Trypsin-like serine proteases"/>
    <property type="match status" value="1"/>
</dbReference>
<feature type="signal peptide" evidence="2">
    <location>
        <begin position="1"/>
        <end position="20"/>
    </location>
</feature>
<dbReference type="PROSITE" id="PS50240">
    <property type="entry name" value="TRYPSIN_DOM"/>
    <property type="match status" value="1"/>
</dbReference>
<dbReference type="InterPro" id="IPR018114">
    <property type="entry name" value="TRYPSIN_HIS"/>
</dbReference>
<evidence type="ECO:0000313" key="4">
    <source>
        <dbReference type="EMBL" id="MBB5722613.1"/>
    </source>
</evidence>
<feature type="chain" id="PRO_5030916458" evidence="2">
    <location>
        <begin position="21"/>
        <end position="270"/>
    </location>
</feature>
<comment type="caution">
    <text evidence="4">The sequence shown here is derived from an EMBL/GenBank/DDBJ whole genome shotgun (WGS) entry which is preliminary data.</text>
</comment>
<dbReference type="Gene3D" id="2.40.10.10">
    <property type="entry name" value="Trypsin-like serine proteases"/>
    <property type="match status" value="2"/>
</dbReference>